<reference evidence="1" key="2">
    <citation type="submission" date="2025-09" db="UniProtKB">
        <authorList>
            <consortium name="Ensembl"/>
        </authorList>
    </citation>
    <scope>IDENTIFICATION</scope>
</reference>
<dbReference type="GO" id="GO:0070971">
    <property type="term" value="C:endoplasmic reticulum exit site"/>
    <property type="evidence" value="ECO:0007669"/>
    <property type="project" value="TreeGrafter"/>
</dbReference>
<dbReference type="InterPro" id="IPR050550">
    <property type="entry name" value="SEC23_SEC24_subfamily"/>
</dbReference>
<evidence type="ECO:0000313" key="2">
    <source>
        <dbReference type="Proteomes" id="UP000694546"/>
    </source>
</evidence>
<dbReference type="Proteomes" id="UP000694546">
    <property type="component" value="Chromosome 17"/>
</dbReference>
<protein>
    <submittedName>
        <fullName evidence="1">Uncharacterized protein</fullName>
    </submittedName>
</protein>
<dbReference type="PANTHER" id="PTHR13803">
    <property type="entry name" value="SEC24-RELATED PROTEIN"/>
    <property type="match status" value="1"/>
</dbReference>
<dbReference type="SUPFAM" id="SSF81995">
    <property type="entry name" value="beta-sandwich domain of Sec23/24"/>
    <property type="match status" value="1"/>
</dbReference>
<dbReference type="GO" id="GO:0030127">
    <property type="term" value="C:COPII vesicle coat"/>
    <property type="evidence" value="ECO:0007669"/>
    <property type="project" value="TreeGrafter"/>
</dbReference>
<keyword evidence="2" id="KW-1185">Reference proteome</keyword>
<dbReference type="Gene3D" id="2.60.40.1670">
    <property type="entry name" value="beta-sandwich domain of Sec23/24"/>
    <property type="match status" value="1"/>
</dbReference>
<dbReference type="GO" id="GO:0000149">
    <property type="term" value="F:SNARE binding"/>
    <property type="evidence" value="ECO:0007669"/>
    <property type="project" value="TreeGrafter"/>
</dbReference>
<reference evidence="1" key="1">
    <citation type="submission" date="2025-08" db="UniProtKB">
        <authorList>
            <consortium name="Ensembl"/>
        </authorList>
    </citation>
    <scope>IDENTIFICATION</scope>
</reference>
<dbReference type="GO" id="GO:0090110">
    <property type="term" value="P:COPII-coated vesicle cargo loading"/>
    <property type="evidence" value="ECO:0007669"/>
    <property type="project" value="TreeGrafter"/>
</dbReference>
<dbReference type="AlphaFoldDB" id="A0A8C5BDK2"/>
<dbReference type="PANTHER" id="PTHR13803:SF6">
    <property type="entry name" value="PROTEIN TRANSPORT PROTEIN SEC24D"/>
    <property type="match status" value="1"/>
</dbReference>
<dbReference type="GeneTree" id="ENSGT00950000182924"/>
<name>A0A8C5BDK2_GADMO</name>
<dbReference type="Gene3D" id="1.20.120.730">
    <property type="entry name" value="Sec23/Sec24 helical domain"/>
    <property type="match status" value="1"/>
</dbReference>
<evidence type="ECO:0000313" key="1">
    <source>
        <dbReference type="Ensembl" id="ENSGMOP00000044798.1"/>
    </source>
</evidence>
<dbReference type="Ensembl" id="ENSGMOT00000054026.1">
    <property type="protein sequence ID" value="ENSGMOP00000044798.1"/>
    <property type="gene ID" value="ENSGMOG00000023291.1"/>
</dbReference>
<sequence>MLMPCSIRCILYHQTRCITSASFITIVYSAVVVKPCPSVRITQCALLYTTAGGQRRLRVHNLSLNCSSQLMELFKSCETDSLINFFSKTADPARDHEGVPRVHEQPDEDGPPWWAARSCPRTTAPTSGWPSWPWAWRTPSCCCTPASSHCTTWSWRARRCRRRCAAPRTAWPTAEPSCWRTATPSSCGWARPAPPELIQGLFNLPSLAHLQPNTGEQSWRELNPRGARVSRIGHRRCHWGDFTQVCSAYEGQSLKTSVPSTGPRTSCI</sequence>
<accession>A0A8C5BDK2</accession>
<proteinExistence type="predicted"/>
<organism evidence="1 2">
    <name type="scientific">Gadus morhua</name>
    <name type="common">Atlantic cod</name>
    <dbReference type="NCBI Taxonomy" id="8049"/>
    <lineage>
        <taxon>Eukaryota</taxon>
        <taxon>Metazoa</taxon>
        <taxon>Chordata</taxon>
        <taxon>Craniata</taxon>
        <taxon>Vertebrata</taxon>
        <taxon>Euteleostomi</taxon>
        <taxon>Actinopterygii</taxon>
        <taxon>Neopterygii</taxon>
        <taxon>Teleostei</taxon>
        <taxon>Neoteleostei</taxon>
        <taxon>Acanthomorphata</taxon>
        <taxon>Zeiogadaria</taxon>
        <taxon>Gadariae</taxon>
        <taxon>Gadiformes</taxon>
        <taxon>Gadoidei</taxon>
        <taxon>Gadidae</taxon>
        <taxon>Gadus</taxon>
    </lineage>
</organism>
<dbReference type="GO" id="GO:0008270">
    <property type="term" value="F:zinc ion binding"/>
    <property type="evidence" value="ECO:0007669"/>
    <property type="project" value="TreeGrafter"/>
</dbReference>